<dbReference type="Gene3D" id="3.40.50.300">
    <property type="entry name" value="P-loop containing nucleotide triphosphate hydrolases"/>
    <property type="match status" value="2"/>
</dbReference>
<reference evidence="2 3" key="1">
    <citation type="submission" date="2014-04" db="EMBL/GenBank/DDBJ databases">
        <authorList>
            <consortium name="DOE Joint Genome Institute"/>
            <person name="Kuo A."/>
            <person name="Tarkka M."/>
            <person name="Buscot F."/>
            <person name="Kohler A."/>
            <person name="Nagy L.G."/>
            <person name="Floudas D."/>
            <person name="Copeland A."/>
            <person name="Barry K.W."/>
            <person name="Cichocki N."/>
            <person name="Veneault-Fourrey C."/>
            <person name="LaButti K."/>
            <person name="Lindquist E.A."/>
            <person name="Lipzen A."/>
            <person name="Lundell T."/>
            <person name="Morin E."/>
            <person name="Murat C."/>
            <person name="Sun H."/>
            <person name="Tunlid A."/>
            <person name="Henrissat B."/>
            <person name="Grigoriev I.V."/>
            <person name="Hibbett D.S."/>
            <person name="Martin F."/>
            <person name="Nordberg H.P."/>
            <person name="Cantor M.N."/>
            <person name="Hua S.X."/>
        </authorList>
    </citation>
    <scope>NUCLEOTIDE SEQUENCE [LARGE SCALE GENOMIC DNA]</scope>
    <source>
        <strain evidence="2 3">F 1598</strain>
    </source>
</reference>
<evidence type="ECO:0000259" key="1">
    <source>
        <dbReference type="Pfam" id="PF01926"/>
    </source>
</evidence>
<dbReference type="InterPro" id="IPR027417">
    <property type="entry name" value="P-loop_NTPase"/>
</dbReference>
<dbReference type="STRING" id="765440.A0A0C3EVL0"/>
<dbReference type="Proteomes" id="UP000054166">
    <property type="component" value="Unassembled WGS sequence"/>
</dbReference>
<protein>
    <recommendedName>
        <fullName evidence="1">G domain-containing protein</fullName>
    </recommendedName>
</protein>
<dbReference type="PANTHER" id="PTHR10751">
    <property type="entry name" value="GUANYLATE BINDING PROTEIN"/>
    <property type="match status" value="1"/>
</dbReference>
<organism evidence="2 3">
    <name type="scientific">Piloderma croceum (strain F 1598)</name>
    <dbReference type="NCBI Taxonomy" id="765440"/>
    <lineage>
        <taxon>Eukaryota</taxon>
        <taxon>Fungi</taxon>
        <taxon>Dikarya</taxon>
        <taxon>Basidiomycota</taxon>
        <taxon>Agaricomycotina</taxon>
        <taxon>Agaricomycetes</taxon>
        <taxon>Agaricomycetidae</taxon>
        <taxon>Atheliales</taxon>
        <taxon>Atheliaceae</taxon>
        <taxon>Piloderma</taxon>
    </lineage>
</organism>
<dbReference type="HOGENOM" id="CLU_018003_8_1_1"/>
<feature type="non-terminal residue" evidence="2">
    <location>
        <position position="408"/>
    </location>
</feature>
<dbReference type="AlphaFoldDB" id="A0A0C3EVL0"/>
<accession>A0A0C3EVL0</accession>
<evidence type="ECO:0000313" key="3">
    <source>
        <dbReference type="Proteomes" id="UP000054166"/>
    </source>
</evidence>
<evidence type="ECO:0000313" key="2">
    <source>
        <dbReference type="EMBL" id="KIM71861.1"/>
    </source>
</evidence>
<dbReference type="SUPFAM" id="SSF52540">
    <property type="entry name" value="P-loop containing nucleoside triphosphate hydrolases"/>
    <property type="match status" value="2"/>
</dbReference>
<keyword evidence="3" id="KW-1185">Reference proteome</keyword>
<dbReference type="InterPro" id="IPR006073">
    <property type="entry name" value="GTP-bd"/>
</dbReference>
<dbReference type="OrthoDB" id="8954335at2759"/>
<dbReference type="CDD" id="cd00882">
    <property type="entry name" value="Ras_like_GTPase"/>
    <property type="match status" value="1"/>
</dbReference>
<name>A0A0C3EVL0_PILCF</name>
<dbReference type="Pfam" id="PF01926">
    <property type="entry name" value="MMR_HSR1"/>
    <property type="match status" value="1"/>
</dbReference>
<dbReference type="InParanoid" id="A0A0C3EVL0"/>
<sequence length="408" mass="46039">MSRPSVGECTPKNHIVFVMGPPGSGKSNFIDIAARQDGRTVGHGLESQTSDIQVVGVNHPTTGDSVVLMEIPGFDDSSKPDVEILTVMADWLIKTYKGKFDLATIIYLHCIVDNRMSGSLQKNLQLFKSLCGKEAMPNVVIATTMWRRVWGTEGEDREARLKSAYWANIIAQGCKVERFQDTYESAWHIIGHERKMVEEQAVKESDEREAEGNEIRQTKKSVFNFRNPRNISTTDRIVVVMGPTGAGKSNFIDVATGQDGHTVGHRLESQTSDIRTIRVNHPTTRKPVIFVDTPGFDDSSKSDEEILTMISDWLVKTYKRKLNLATIIYLHRIVDIRMSGSLQKNLEMFRCLCGQEAMPNAVIATTMWRRVWGAEGEEREARLKSKYWADMIAQGCRVERFQDTYESA</sequence>
<dbReference type="GO" id="GO:0005525">
    <property type="term" value="F:GTP binding"/>
    <property type="evidence" value="ECO:0007669"/>
    <property type="project" value="InterPro"/>
</dbReference>
<feature type="domain" description="G" evidence="1">
    <location>
        <begin position="238"/>
        <end position="304"/>
    </location>
</feature>
<proteinExistence type="predicted"/>
<dbReference type="EMBL" id="KN833197">
    <property type="protein sequence ID" value="KIM71861.1"/>
    <property type="molecule type" value="Genomic_DNA"/>
</dbReference>
<reference evidence="3" key="2">
    <citation type="submission" date="2015-01" db="EMBL/GenBank/DDBJ databases">
        <title>Evolutionary Origins and Diversification of the Mycorrhizal Mutualists.</title>
        <authorList>
            <consortium name="DOE Joint Genome Institute"/>
            <consortium name="Mycorrhizal Genomics Consortium"/>
            <person name="Kohler A."/>
            <person name="Kuo A."/>
            <person name="Nagy L.G."/>
            <person name="Floudas D."/>
            <person name="Copeland A."/>
            <person name="Barry K.W."/>
            <person name="Cichocki N."/>
            <person name="Veneault-Fourrey C."/>
            <person name="LaButti K."/>
            <person name="Lindquist E.A."/>
            <person name="Lipzen A."/>
            <person name="Lundell T."/>
            <person name="Morin E."/>
            <person name="Murat C."/>
            <person name="Riley R."/>
            <person name="Ohm R."/>
            <person name="Sun H."/>
            <person name="Tunlid A."/>
            <person name="Henrissat B."/>
            <person name="Grigoriev I.V."/>
            <person name="Hibbett D.S."/>
            <person name="Martin F."/>
        </authorList>
    </citation>
    <scope>NUCLEOTIDE SEQUENCE [LARGE SCALE GENOMIC DNA]</scope>
    <source>
        <strain evidence="3">F 1598</strain>
    </source>
</reference>
<gene>
    <name evidence="2" type="ORF">PILCRDRAFT_830088</name>
</gene>